<proteinExistence type="inferred from homology"/>
<organism evidence="11 12">
    <name type="scientific">Coleofasciculus chthonoplastes PCC 7420</name>
    <dbReference type="NCBI Taxonomy" id="118168"/>
    <lineage>
        <taxon>Bacteria</taxon>
        <taxon>Bacillati</taxon>
        <taxon>Cyanobacteriota</taxon>
        <taxon>Cyanophyceae</taxon>
        <taxon>Coleofasciculales</taxon>
        <taxon>Coleofasciculaceae</taxon>
        <taxon>Coleofasciculus</taxon>
    </lineage>
</organism>
<keyword evidence="3" id="KW-0808">Transferase</keyword>
<dbReference type="PANTHER" id="PTHR33571:SF12">
    <property type="entry name" value="BSL3053 PROTEIN"/>
    <property type="match status" value="1"/>
</dbReference>
<gene>
    <name evidence="11" type="ORF">MC7420_2337</name>
</gene>
<comment type="cofactor">
    <cofactor evidence="1">
        <name>Mg(2+)</name>
        <dbReference type="ChEBI" id="CHEBI:18420"/>
    </cofactor>
</comment>
<keyword evidence="2" id="KW-1277">Toxin-antitoxin system</keyword>
<protein>
    <recommendedName>
        <fullName evidence="10">Polymerase nucleotidyl transferase domain-containing protein</fullName>
    </recommendedName>
</protein>
<evidence type="ECO:0000313" key="11">
    <source>
        <dbReference type="EMBL" id="EDX71671.1"/>
    </source>
</evidence>
<comment type="similarity">
    <text evidence="9">Belongs to the MntA antitoxin family.</text>
</comment>
<accession>B4W236</accession>
<dbReference type="STRING" id="118168.MC7420_2337"/>
<sequence>MLAIVKAHQLKLQELGVKSLELFGSVARDEARTDSDVDFLVEFSQPIGLFGFSRIRLYLEDILGCPVDLGTQDALREHLREPVLEDVIRVF</sequence>
<dbReference type="GO" id="GO:0016779">
    <property type="term" value="F:nucleotidyltransferase activity"/>
    <property type="evidence" value="ECO:0007669"/>
    <property type="project" value="UniProtKB-KW"/>
</dbReference>
<dbReference type="InterPro" id="IPR043519">
    <property type="entry name" value="NT_sf"/>
</dbReference>
<evidence type="ECO:0000256" key="9">
    <source>
        <dbReference type="ARBA" id="ARBA00038276"/>
    </source>
</evidence>
<evidence type="ECO:0000313" key="12">
    <source>
        <dbReference type="Proteomes" id="UP000003835"/>
    </source>
</evidence>
<name>B4W236_9CYAN</name>
<dbReference type="InterPro" id="IPR052038">
    <property type="entry name" value="Type-VII_TA_antitoxin"/>
</dbReference>
<feature type="domain" description="Polymerase nucleotidyl transferase" evidence="10">
    <location>
        <begin position="12"/>
        <end position="84"/>
    </location>
</feature>
<evidence type="ECO:0000259" key="10">
    <source>
        <dbReference type="Pfam" id="PF01909"/>
    </source>
</evidence>
<dbReference type="EMBL" id="DS989870">
    <property type="protein sequence ID" value="EDX71671.1"/>
    <property type="molecule type" value="Genomic_DNA"/>
</dbReference>
<dbReference type="eggNOG" id="COG1669">
    <property type="taxonomic scope" value="Bacteria"/>
</dbReference>
<dbReference type="HOGENOM" id="CLU_130257_10_1_3"/>
<evidence type="ECO:0000256" key="5">
    <source>
        <dbReference type="ARBA" id="ARBA00022723"/>
    </source>
</evidence>
<dbReference type="Pfam" id="PF01909">
    <property type="entry name" value="NTP_transf_2"/>
    <property type="match status" value="1"/>
</dbReference>
<keyword evidence="8" id="KW-0460">Magnesium</keyword>
<keyword evidence="5" id="KW-0479">Metal-binding</keyword>
<evidence type="ECO:0000256" key="8">
    <source>
        <dbReference type="ARBA" id="ARBA00022842"/>
    </source>
</evidence>
<keyword evidence="4" id="KW-0548">Nucleotidyltransferase</keyword>
<evidence type="ECO:0000256" key="2">
    <source>
        <dbReference type="ARBA" id="ARBA00022649"/>
    </source>
</evidence>
<evidence type="ECO:0000256" key="1">
    <source>
        <dbReference type="ARBA" id="ARBA00001946"/>
    </source>
</evidence>
<dbReference type="InterPro" id="IPR002934">
    <property type="entry name" value="Polymerase_NTP_transf_dom"/>
</dbReference>
<reference evidence="11 12" key="1">
    <citation type="submission" date="2008-07" db="EMBL/GenBank/DDBJ databases">
        <authorList>
            <person name="Tandeau de Marsac N."/>
            <person name="Ferriera S."/>
            <person name="Johnson J."/>
            <person name="Kravitz S."/>
            <person name="Beeson K."/>
            <person name="Sutton G."/>
            <person name="Rogers Y.-H."/>
            <person name="Friedman R."/>
            <person name="Frazier M."/>
            <person name="Venter J.C."/>
        </authorList>
    </citation>
    <scope>NUCLEOTIDE SEQUENCE [LARGE SCALE GENOMIC DNA]</scope>
    <source>
        <strain evidence="11 12">PCC 7420</strain>
    </source>
</reference>
<dbReference type="Proteomes" id="UP000003835">
    <property type="component" value="Unassembled WGS sequence"/>
</dbReference>
<keyword evidence="7" id="KW-0067">ATP-binding</keyword>
<dbReference type="GO" id="GO:0005524">
    <property type="term" value="F:ATP binding"/>
    <property type="evidence" value="ECO:0007669"/>
    <property type="project" value="UniProtKB-KW"/>
</dbReference>
<dbReference type="SUPFAM" id="SSF81301">
    <property type="entry name" value="Nucleotidyltransferase"/>
    <property type="match status" value="1"/>
</dbReference>
<dbReference type="GO" id="GO:0046872">
    <property type="term" value="F:metal ion binding"/>
    <property type="evidence" value="ECO:0007669"/>
    <property type="project" value="UniProtKB-KW"/>
</dbReference>
<dbReference type="AlphaFoldDB" id="B4W236"/>
<keyword evidence="12" id="KW-1185">Reference proteome</keyword>
<evidence type="ECO:0000256" key="6">
    <source>
        <dbReference type="ARBA" id="ARBA00022741"/>
    </source>
</evidence>
<evidence type="ECO:0000256" key="7">
    <source>
        <dbReference type="ARBA" id="ARBA00022840"/>
    </source>
</evidence>
<dbReference type="PANTHER" id="PTHR33571">
    <property type="entry name" value="SSL8005 PROTEIN"/>
    <property type="match status" value="1"/>
</dbReference>
<dbReference type="Gene3D" id="3.30.460.10">
    <property type="entry name" value="Beta Polymerase, domain 2"/>
    <property type="match status" value="1"/>
</dbReference>
<evidence type="ECO:0000256" key="4">
    <source>
        <dbReference type="ARBA" id="ARBA00022695"/>
    </source>
</evidence>
<keyword evidence="6" id="KW-0547">Nucleotide-binding</keyword>
<dbReference type="CDD" id="cd05403">
    <property type="entry name" value="NT_KNTase_like"/>
    <property type="match status" value="1"/>
</dbReference>
<evidence type="ECO:0000256" key="3">
    <source>
        <dbReference type="ARBA" id="ARBA00022679"/>
    </source>
</evidence>